<name>B8GU55_THISH</name>
<dbReference type="EMBL" id="CP001339">
    <property type="protein sequence ID" value="ACL71338.1"/>
    <property type="molecule type" value="Genomic_DNA"/>
</dbReference>
<evidence type="ECO:0008006" key="3">
    <source>
        <dbReference type="Google" id="ProtNLM"/>
    </source>
</evidence>
<dbReference type="PANTHER" id="PTHR35399:SF2">
    <property type="entry name" value="DUF839 DOMAIN-CONTAINING PROTEIN"/>
    <property type="match status" value="1"/>
</dbReference>
<dbReference type="KEGG" id="tgr:Tgr7_0239"/>
<dbReference type="RefSeq" id="WP_012636827.1">
    <property type="nucleotide sequence ID" value="NC_011901.1"/>
</dbReference>
<proteinExistence type="predicted"/>
<sequence length="695" mass="74859">MSNKKIGPIIDLGDGDEPETNFSNNRSFADVVEARMSRRTVLKGSLATAITGIFGGVALTGCDSSSSSGTGTGSAPQLLGFDAVPVSELDEVVVPSGYSTQVLAEWGRSISNPTILYDLPITGEQQGDAIGSHHDGMHFFPIEGTDPYEGSSEDGLLVMNHEYVEPRYMHASAIGQSLSRSAYPTYDDEGVVRRVADEVLAEMNAHGVTVVRVQKQLNGEWAVVADARNRRITALTPMEISGPVRGTDFVKTKYDPTGTMTRGTLNNCGHGVTPWNTYVAAEENWAGYFRTGAERPREQARYGVGTGAFSRYGWERADADPESNDEAYARFDVTPTGASALEDYRNEPNCFGWMVEIDPFDPDSTPVKRTALGRFAHEGVVFHPAVEGQPVVCYSGDDSGNQYIYKFVSGQSYFQATAGGHLLDNGTLYVAKFNDDGTGEWLPLVFGQGPLVAPLFNSQADVLVNTRLAADTVGATKMDRPEWGAVDPNTGEVYFTLTNNSGRTAENTDAANPRGPNRHGQIIRWREDGNNTSALSFTWDLFVLAGDTSEDAIVGGFDLNGDALTEDNIFSSPDGLWIDADSRLWIQTDMSESVVNTNPTYAMMGNNMMLAGNPFTGEIRRFFTGTLGQEITGVITTPDQTTMFINQQHPGATITAAEFASGDIAGLGNWPLGGNNYARSATVVITKDDGGVIGS</sequence>
<dbReference type="Proteomes" id="UP000002383">
    <property type="component" value="Chromosome"/>
</dbReference>
<accession>B8GU55</accession>
<protein>
    <recommendedName>
        <fullName evidence="3">PhoX family phosphatase</fullName>
    </recommendedName>
</protein>
<organism evidence="1 2">
    <name type="scientific">Thioalkalivibrio sulfidiphilus (strain HL-EbGR7)</name>
    <dbReference type="NCBI Taxonomy" id="396588"/>
    <lineage>
        <taxon>Bacteria</taxon>
        <taxon>Pseudomonadati</taxon>
        <taxon>Pseudomonadota</taxon>
        <taxon>Gammaproteobacteria</taxon>
        <taxon>Chromatiales</taxon>
        <taxon>Ectothiorhodospiraceae</taxon>
        <taxon>Thioalkalivibrio</taxon>
    </lineage>
</organism>
<dbReference type="STRING" id="396588.Tgr7_0239"/>
<dbReference type="AlphaFoldDB" id="B8GU55"/>
<dbReference type="Pfam" id="PF05787">
    <property type="entry name" value="PhoX"/>
    <property type="match status" value="1"/>
</dbReference>
<dbReference type="PANTHER" id="PTHR35399">
    <property type="entry name" value="SLR8030 PROTEIN"/>
    <property type="match status" value="1"/>
</dbReference>
<reference evidence="1 2" key="1">
    <citation type="journal article" date="2011" name="Stand. Genomic Sci.">
        <title>Complete genome sequence of 'Thioalkalivibrio sulfidophilus' HL-EbGr7.</title>
        <authorList>
            <person name="Muyzer G."/>
            <person name="Sorokin D.Y."/>
            <person name="Mavromatis K."/>
            <person name="Lapidus A."/>
            <person name="Clum A."/>
            <person name="Ivanova N."/>
            <person name="Pati A."/>
            <person name="d'Haeseleer P."/>
            <person name="Woyke T."/>
            <person name="Kyrpides N.C."/>
        </authorList>
    </citation>
    <scope>NUCLEOTIDE SEQUENCE [LARGE SCALE GENOMIC DNA]</scope>
    <source>
        <strain evidence="1 2">HL-EbGR7</strain>
    </source>
</reference>
<keyword evidence="2" id="KW-1185">Reference proteome</keyword>
<dbReference type="eggNOG" id="COG3211">
    <property type="taxonomic scope" value="Bacteria"/>
</dbReference>
<gene>
    <name evidence="1" type="ordered locus">Tgr7_0239</name>
</gene>
<dbReference type="OrthoDB" id="9801383at2"/>
<dbReference type="HOGENOM" id="CLU_018570_2_0_6"/>
<evidence type="ECO:0000313" key="1">
    <source>
        <dbReference type="EMBL" id="ACL71338.1"/>
    </source>
</evidence>
<dbReference type="InterPro" id="IPR008557">
    <property type="entry name" value="PhoX"/>
</dbReference>
<evidence type="ECO:0000313" key="2">
    <source>
        <dbReference type="Proteomes" id="UP000002383"/>
    </source>
</evidence>
<dbReference type="SUPFAM" id="SSF63829">
    <property type="entry name" value="Calcium-dependent phosphotriesterase"/>
    <property type="match status" value="1"/>
</dbReference>